<accession>A0A8S5UTJ3</accession>
<sequence>MKQWSQQQKERALKTTEYIYLLADIQQVSVQLVELGLTEDEFNAFVQQSPTAVAVDEQLEAFYTEGIEVSGVCKLVDLRIYKEVLRDLLGTKLAEREIA</sequence>
<name>A0A8S5UTJ3_9CAUD</name>
<protein>
    <submittedName>
        <fullName evidence="1">Uncharacterized protein</fullName>
    </submittedName>
</protein>
<evidence type="ECO:0000313" key="1">
    <source>
        <dbReference type="EMBL" id="DAF97763.1"/>
    </source>
</evidence>
<dbReference type="EMBL" id="BK016136">
    <property type="protein sequence ID" value="DAF97763.1"/>
    <property type="molecule type" value="Genomic_DNA"/>
</dbReference>
<organism evidence="1">
    <name type="scientific">Myoviridae sp. ctYA416</name>
    <dbReference type="NCBI Taxonomy" id="2825125"/>
    <lineage>
        <taxon>Viruses</taxon>
        <taxon>Duplodnaviria</taxon>
        <taxon>Heunggongvirae</taxon>
        <taxon>Uroviricota</taxon>
        <taxon>Caudoviricetes</taxon>
    </lineage>
</organism>
<proteinExistence type="predicted"/>
<reference evidence="1" key="1">
    <citation type="journal article" date="2021" name="Proc. Natl. Acad. Sci. U.S.A.">
        <title>A Catalog of Tens of Thousands of Viruses from Human Metagenomes Reveals Hidden Associations with Chronic Diseases.</title>
        <authorList>
            <person name="Tisza M.J."/>
            <person name="Buck C.B."/>
        </authorList>
    </citation>
    <scope>NUCLEOTIDE SEQUENCE</scope>
    <source>
        <strain evidence="1">CtYA416</strain>
    </source>
</reference>